<evidence type="ECO:0000313" key="3">
    <source>
        <dbReference type="EMBL" id="QKW44197.1"/>
    </source>
</evidence>
<dbReference type="Proteomes" id="UP000509345">
    <property type="component" value="Chromosome"/>
</dbReference>
<keyword evidence="2" id="KW-0732">Signal</keyword>
<keyword evidence="1" id="KW-0472">Membrane</keyword>
<evidence type="ECO:0000313" key="4">
    <source>
        <dbReference type="Proteomes" id="UP000509345"/>
    </source>
</evidence>
<dbReference type="EMBL" id="CP054926">
    <property type="protein sequence ID" value="QKW44197.1"/>
    <property type="molecule type" value="Genomic_DNA"/>
</dbReference>
<keyword evidence="1" id="KW-1133">Transmembrane helix</keyword>
<dbReference type="GeneID" id="87633038"/>
<sequence>MSTPVAHAGAGLRLMRAAVFTAVCVVLSAAGHAFAAGTPVPAWTLVAGFLGILAVAAALAGRERSLPSIAGALAGGQVALHVLFAYGSHGSAQAVAASAPRGSGDNPLIRFAAGLVCGGGAGQLDAADAHRIVTTAGIDPSTLSQGHGHLASAGAATAAAPDGGPGLASAVADGGSGLASAVTDGGSGLASVYASVTALLPALPMFLAHLLAALAAGWLLRRGEAALFRLARLSAHGAQELAAGARLRSLRAALALVRALRAGVREQLVCGPRALRTADDEPAPATGDPLQHLVVRRGPPAPYALAA</sequence>
<gene>
    <name evidence="3" type="ORF">HUT09_17515</name>
</gene>
<accession>A0A7H8MP43</accession>
<reference evidence="3 4" key="1">
    <citation type="submission" date="2020-06" db="EMBL/GenBank/DDBJ databases">
        <title>Genome mining for natural products.</title>
        <authorList>
            <person name="Zhang B."/>
            <person name="Shi J."/>
            <person name="Ge H."/>
        </authorList>
    </citation>
    <scope>NUCLEOTIDE SEQUENCE [LARGE SCALE GENOMIC DNA]</scope>
    <source>
        <strain evidence="3 4">NA06532</strain>
    </source>
</reference>
<dbReference type="RefSeq" id="WP_031122596.1">
    <property type="nucleotide sequence ID" value="NZ_CP054926.1"/>
</dbReference>
<feature type="signal peptide" evidence="2">
    <location>
        <begin position="1"/>
        <end position="35"/>
    </location>
</feature>
<feature type="transmembrane region" description="Helical" evidence="1">
    <location>
        <begin position="45"/>
        <end position="61"/>
    </location>
</feature>
<dbReference type="AlphaFoldDB" id="A0A7H8MP43"/>
<organism evidence="3 4">
    <name type="scientific">Streptomyces microflavus</name>
    <name type="common">Streptomyces lipmanii</name>
    <dbReference type="NCBI Taxonomy" id="1919"/>
    <lineage>
        <taxon>Bacteria</taxon>
        <taxon>Bacillati</taxon>
        <taxon>Actinomycetota</taxon>
        <taxon>Actinomycetes</taxon>
        <taxon>Kitasatosporales</taxon>
        <taxon>Streptomycetaceae</taxon>
        <taxon>Streptomyces</taxon>
    </lineage>
</organism>
<keyword evidence="1" id="KW-0812">Transmembrane</keyword>
<feature type="transmembrane region" description="Helical" evidence="1">
    <location>
        <begin position="68"/>
        <end position="86"/>
    </location>
</feature>
<feature type="chain" id="PRO_5028856886" description="Integral membrane protein" evidence="2">
    <location>
        <begin position="36"/>
        <end position="307"/>
    </location>
</feature>
<feature type="transmembrane region" description="Helical" evidence="1">
    <location>
        <begin position="198"/>
        <end position="220"/>
    </location>
</feature>
<protein>
    <recommendedName>
        <fullName evidence="5">Integral membrane protein</fullName>
    </recommendedName>
</protein>
<evidence type="ECO:0008006" key="5">
    <source>
        <dbReference type="Google" id="ProtNLM"/>
    </source>
</evidence>
<proteinExistence type="predicted"/>
<name>A0A7H8MP43_STRMI</name>
<evidence type="ECO:0000256" key="1">
    <source>
        <dbReference type="SAM" id="Phobius"/>
    </source>
</evidence>
<evidence type="ECO:0000256" key="2">
    <source>
        <dbReference type="SAM" id="SignalP"/>
    </source>
</evidence>